<accession>A0A2T1ENW1</accession>
<keyword evidence="2" id="KW-1185">Reference proteome</keyword>
<dbReference type="NCBIfam" id="NF033625">
    <property type="entry name" value="HpxZ"/>
    <property type="match status" value="1"/>
</dbReference>
<evidence type="ECO:0000313" key="2">
    <source>
        <dbReference type="Proteomes" id="UP000239576"/>
    </source>
</evidence>
<dbReference type="InterPro" id="IPR032710">
    <property type="entry name" value="NTF2-like_dom_sf"/>
</dbReference>
<dbReference type="AlphaFoldDB" id="A0A2T1ENW1"/>
<reference evidence="1 2" key="2">
    <citation type="submission" date="2018-03" db="EMBL/GenBank/DDBJ databases">
        <title>The ancient ancestry and fast evolution of plastids.</title>
        <authorList>
            <person name="Moore K.R."/>
            <person name="Magnabosco C."/>
            <person name="Momper L."/>
            <person name="Gold D.A."/>
            <person name="Bosak T."/>
            <person name="Fournier G.P."/>
        </authorList>
    </citation>
    <scope>NUCLEOTIDE SEQUENCE [LARGE SCALE GENOMIC DNA]</scope>
    <source>
        <strain evidence="1 2">ULC18</strain>
    </source>
</reference>
<dbReference type="EMBL" id="PVWK01000014">
    <property type="protein sequence ID" value="PSB34440.1"/>
    <property type="molecule type" value="Genomic_DNA"/>
</dbReference>
<dbReference type="InterPro" id="IPR024507">
    <property type="entry name" value="AtzH-like"/>
</dbReference>
<comment type="caution">
    <text evidence="1">The sequence shown here is derived from an EMBL/GenBank/DDBJ whole genome shotgun (WGS) entry which is preliminary data.</text>
</comment>
<dbReference type="OrthoDB" id="9791198at2"/>
<protein>
    <submittedName>
        <fullName evidence="1">DUF3225 domain-containing protein</fullName>
    </submittedName>
</protein>
<dbReference type="SUPFAM" id="SSF54427">
    <property type="entry name" value="NTF2-like"/>
    <property type="match status" value="1"/>
</dbReference>
<organism evidence="1 2">
    <name type="scientific">Stenomitos frigidus ULC18</name>
    <dbReference type="NCBI Taxonomy" id="2107698"/>
    <lineage>
        <taxon>Bacteria</taxon>
        <taxon>Bacillati</taxon>
        <taxon>Cyanobacteriota</taxon>
        <taxon>Cyanophyceae</taxon>
        <taxon>Leptolyngbyales</taxon>
        <taxon>Leptolyngbyaceae</taxon>
        <taxon>Stenomitos</taxon>
    </lineage>
</organism>
<dbReference type="Proteomes" id="UP000239576">
    <property type="component" value="Unassembled WGS sequence"/>
</dbReference>
<dbReference type="RefSeq" id="WP_106254814.1">
    <property type="nucleotide sequence ID" value="NZ_CAWNSW010000073.1"/>
</dbReference>
<dbReference type="Gene3D" id="3.10.450.50">
    <property type="match status" value="1"/>
</dbReference>
<gene>
    <name evidence="1" type="ORF">C7B82_02980</name>
</gene>
<reference evidence="2" key="1">
    <citation type="submission" date="2018-02" db="EMBL/GenBank/DDBJ databases">
        <authorList>
            <person name="Moore K."/>
            <person name="Momper L."/>
        </authorList>
    </citation>
    <scope>NUCLEOTIDE SEQUENCE [LARGE SCALE GENOMIC DNA]</scope>
    <source>
        <strain evidence="2">ULC18</strain>
    </source>
</reference>
<name>A0A2T1ENW1_9CYAN</name>
<proteinExistence type="predicted"/>
<dbReference type="Pfam" id="PF11533">
    <property type="entry name" value="AtzH-like"/>
    <property type="match status" value="1"/>
</dbReference>
<sequence length="128" mass="14473">MPQLNDPAIVAELTALYLTYEKALVENDIATLDALFWDSPEVLRFGATENLYGMEAIRGFRQGRPTKNLVREISNLKVVTFDADTAIVTLEFQRLADGRLRSGRQSQVWRKLPEGWKIVSAHVSLLPE</sequence>
<evidence type="ECO:0000313" key="1">
    <source>
        <dbReference type="EMBL" id="PSB34440.1"/>
    </source>
</evidence>